<comment type="caution">
    <text evidence="8">The sequence shown here is derived from an EMBL/GenBank/DDBJ whole genome shotgun (WGS) entry which is preliminary data.</text>
</comment>
<keyword evidence="4" id="KW-0804">Transcription</keyword>
<dbReference type="SUPFAM" id="SSF57701">
    <property type="entry name" value="Zn2/Cys6 DNA-binding domain"/>
    <property type="match status" value="1"/>
</dbReference>
<feature type="domain" description="Zn(2)-C6 fungal-type" evidence="7">
    <location>
        <begin position="38"/>
        <end position="69"/>
    </location>
</feature>
<dbReference type="GO" id="GO:0006351">
    <property type="term" value="P:DNA-templated transcription"/>
    <property type="evidence" value="ECO:0007669"/>
    <property type="project" value="InterPro"/>
</dbReference>
<dbReference type="CDD" id="cd00067">
    <property type="entry name" value="GAL4"/>
    <property type="match status" value="1"/>
</dbReference>
<proteinExistence type="predicted"/>
<dbReference type="Proteomes" id="UP001147695">
    <property type="component" value="Unassembled WGS sequence"/>
</dbReference>
<dbReference type="EMBL" id="JAPZBQ010000003">
    <property type="protein sequence ID" value="KAJ5340069.1"/>
    <property type="molecule type" value="Genomic_DNA"/>
</dbReference>
<feature type="region of interest" description="Disordered" evidence="6">
    <location>
        <begin position="1"/>
        <end position="27"/>
    </location>
</feature>
<name>A0A9W9UH01_PENBR</name>
<keyword evidence="3" id="KW-0238">DNA-binding</keyword>
<evidence type="ECO:0000256" key="4">
    <source>
        <dbReference type="ARBA" id="ARBA00023163"/>
    </source>
</evidence>
<dbReference type="InterPro" id="IPR001138">
    <property type="entry name" value="Zn2Cys6_DnaBD"/>
</dbReference>
<dbReference type="InterPro" id="IPR007219">
    <property type="entry name" value="XnlR_reg_dom"/>
</dbReference>
<dbReference type="InterPro" id="IPR036864">
    <property type="entry name" value="Zn2-C6_fun-type_DNA-bd_sf"/>
</dbReference>
<reference evidence="8" key="1">
    <citation type="submission" date="2022-12" db="EMBL/GenBank/DDBJ databases">
        <authorList>
            <person name="Petersen C."/>
        </authorList>
    </citation>
    <scope>NUCLEOTIDE SEQUENCE</scope>
    <source>
        <strain evidence="8">IBT 35673</strain>
    </source>
</reference>
<dbReference type="SMART" id="SM00066">
    <property type="entry name" value="GAL4"/>
    <property type="match status" value="1"/>
</dbReference>
<evidence type="ECO:0000313" key="8">
    <source>
        <dbReference type="EMBL" id="KAJ5340069.1"/>
    </source>
</evidence>
<reference evidence="8" key="2">
    <citation type="journal article" date="2023" name="IMA Fungus">
        <title>Comparative genomic study of the Penicillium genus elucidates a diverse pangenome and 15 lateral gene transfer events.</title>
        <authorList>
            <person name="Petersen C."/>
            <person name="Sorensen T."/>
            <person name="Nielsen M.R."/>
            <person name="Sondergaard T.E."/>
            <person name="Sorensen J.L."/>
            <person name="Fitzpatrick D.A."/>
            <person name="Frisvad J.C."/>
            <person name="Nielsen K.L."/>
        </authorList>
    </citation>
    <scope>NUCLEOTIDE SEQUENCE</scope>
    <source>
        <strain evidence="8">IBT 35673</strain>
    </source>
</reference>
<dbReference type="PROSITE" id="PS50048">
    <property type="entry name" value="ZN2_CY6_FUNGAL_2"/>
    <property type="match status" value="1"/>
</dbReference>
<dbReference type="GO" id="GO:0000981">
    <property type="term" value="F:DNA-binding transcription factor activity, RNA polymerase II-specific"/>
    <property type="evidence" value="ECO:0007669"/>
    <property type="project" value="InterPro"/>
</dbReference>
<organism evidence="8 9">
    <name type="scientific">Penicillium brevicompactum</name>
    <dbReference type="NCBI Taxonomy" id="5074"/>
    <lineage>
        <taxon>Eukaryota</taxon>
        <taxon>Fungi</taxon>
        <taxon>Dikarya</taxon>
        <taxon>Ascomycota</taxon>
        <taxon>Pezizomycotina</taxon>
        <taxon>Eurotiomycetes</taxon>
        <taxon>Eurotiomycetidae</taxon>
        <taxon>Eurotiales</taxon>
        <taxon>Aspergillaceae</taxon>
        <taxon>Penicillium</taxon>
    </lineage>
</organism>
<feature type="compositionally biased region" description="Polar residues" evidence="6">
    <location>
        <begin position="124"/>
        <end position="140"/>
    </location>
</feature>
<keyword evidence="5" id="KW-0539">Nucleus</keyword>
<dbReference type="GO" id="GO:0005634">
    <property type="term" value="C:nucleus"/>
    <property type="evidence" value="ECO:0007669"/>
    <property type="project" value="TreeGrafter"/>
</dbReference>
<dbReference type="PANTHER" id="PTHR47424:SF5">
    <property type="entry name" value="ZN(II)2CYS6 TRANSCRIPTION FACTOR (EUROFUNG)"/>
    <property type="match status" value="1"/>
</dbReference>
<evidence type="ECO:0000256" key="3">
    <source>
        <dbReference type="ARBA" id="ARBA00023125"/>
    </source>
</evidence>
<evidence type="ECO:0000256" key="2">
    <source>
        <dbReference type="ARBA" id="ARBA00023015"/>
    </source>
</evidence>
<dbReference type="Gene3D" id="4.10.240.10">
    <property type="entry name" value="Zn(2)-C6 fungal-type DNA-binding domain"/>
    <property type="match status" value="1"/>
</dbReference>
<protein>
    <submittedName>
        <fullName evidence="8">Transcription factor</fullName>
    </submittedName>
</protein>
<sequence length="765" mass="85527">MFHTFEGFENPTATSAVRNRTTSERRESISRRVTTLRACTSCRHRKIKCDGEKPCEACRWYKKSDQCHYSDPRPSRRHVEKLSTTLEEYRSILGRLFPDLPPESLVNLSREKLLELTTASASSHVQTLSQHPESPATSASLDAHLSPCSNEDDNLESLQSMPEELPDSRNTSSTDLAEGVSDDVNALSLSARQPSSYLGVSSIQAVIKVIVWLDPGCASYFSRTPEAEQDGGTGWPHRAPITPPQPCIPPSEMQMLDAYFLYFQAFAPMIDERSFRETYCAGRRRDDHWLALLNIVLALGSIAATGPDDVTHQTYFLRCKSHLSISSLGSSHIEIVQALGLVGGWYCHYISQPNLAYSLMGAALRMAAALGLHKEFADTRQLPSPAKLASMDLKRRVWWSLFCMDTWAGMTLGRPSMGRTGSTITVKPPLCRDKENVLEILPLVENIRFAKIATQVQESLAAAPLVKHQEMAHADTQLLEWWDNLPSVLKNHEPCSESINTVRTVMRWRYYNQRILLYRPTLLSYAMRRVPYIALRSEERTAIERCREVAQQSIENIAATAQLNQLCGWNAVWWTFQASMVPLVGLFLHDPTADDPRASIESCQAQVEMAMMTLARMQSFGHTAKRSLDAISRIYEASKRGQDLAEPESAVIGLGGSYPAGRDLSLLFTSPSDPCRSNTTMTENGFLDPLATPFTDDSGGQYLWEYLSWSDNSLWPGIVAEVDGRNDAMVLLTPDHDKGPKYGDQPAYFDPMPESGYGVHAGFYY</sequence>
<evidence type="ECO:0000256" key="6">
    <source>
        <dbReference type="SAM" id="MobiDB-lite"/>
    </source>
</evidence>
<dbReference type="PANTHER" id="PTHR47424">
    <property type="entry name" value="REGULATORY PROTEIN GAL4"/>
    <property type="match status" value="1"/>
</dbReference>
<feature type="region of interest" description="Disordered" evidence="6">
    <location>
        <begin position="124"/>
        <end position="176"/>
    </location>
</feature>
<dbReference type="Pfam" id="PF04082">
    <property type="entry name" value="Fungal_trans"/>
    <property type="match status" value="1"/>
</dbReference>
<dbReference type="GO" id="GO:0008270">
    <property type="term" value="F:zinc ion binding"/>
    <property type="evidence" value="ECO:0007669"/>
    <property type="project" value="InterPro"/>
</dbReference>
<evidence type="ECO:0000256" key="5">
    <source>
        <dbReference type="ARBA" id="ARBA00023242"/>
    </source>
</evidence>
<gene>
    <name evidence="8" type="ORF">N7452_006797</name>
</gene>
<dbReference type="Pfam" id="PF00172">
    <property type="entry name" value="Zn_clus"/>
    <property type="match status" value="1"/>
</dbReference>
<evidence type="ECO:0000313" key="9">
    <source>
        <dbReference type="Proteomes" id="UP001147695"/>
    </source>
</evidence>
<dbReference type="CDD" id="cd12148">
    <property type="entry name" value="fungal_TF_MHR"/>
    <property type="match status" value="1"/>
</dbReference>
<keyword evidence="1" id="KW-0479">Metal-binding</keyword>
<dbReference type="InterPro" id="IPR051127">
    <property type="entry name" value="Fungal_SecMet_Regulators"/>
</dbReference>
<keyword evidence="2" id="KW-0805">Transcription regulation</keyword>
<dbReference type="AlphaFoldDB" id="A0A9W9UH01"/>
<evidence type="ECO:0000259" key="7">
    <source>
        <dbReference type="PROSITE" id="PS50048"/>
    </source>
</evidence>
<accession>A0A9W9UH01</accession>
<dbReference type="SMART" id="SM00906">
    <property type="entry name" value="Fungal_trans"/>
    <property type="match status" value="1"/>
</dbReference>
<dbReference type="PROSITE" id="PS00463">
    <property type="entry name" value="ZN2_CY6_FUNGAL_1"/>
    <property type="match status" value="1"/>
</dbReference>
<evidence type="ECO:0000256" key="1">
    <source>
        <dbReference type="ARBA" id="ARBA00022723"/>
    </source>
</evidence>
<dbReference type="GO" id="GO:0000435">
    <property type="term" value="P:positive regulation of transcription from RNA polymerase II promoter by galactose"/>
    <property type="evidence" value="ECO:0007669"/>
    <property type="project" value="TreeGrafter"/>
</dbReference>
<dbReference type="GO" id="GO:0000978">
    <property type="term" value="F:RNA polymerase II cis-regulatory region sequence-specific DNA binding"/>
    <property type="evidence" value="ECO:0007669"/>
    <property type="project" value="TreeGrafter"/>
</dbReference>